<dbReference type="InterPro" id="IPR036179">
    <property type="entry name" value="Ig-like_dom_sf"/>
</dbReference>
<dbReference type="Pfam" id="PF07679">
    <property type="entry name" value="I-set"/>
    <property type="match status" value="1"/>
</dbReference>
<dbReference type="OrthoDB" id="9872799at2759"/>
<dbReference type="EMBL" id="BEZZ01001944">
    <property type="protein sequence ID" value="GCC20792.1"/>
    <property type="molecule type" value="Genomic_DNA"/>
</dbReference>
<accession>A0A401RRM9</accession>
<dbReference type="InterPro" id="IPR013783">
    <property type="entry name" value="Ig-like_fold"/>
</dbReference>
<name>A0A401RRM9_CHIPU</name>
<keyword evidence="4" id="KW-1185">Reference proteome</keyword>
<feature type="region of interest" description="Disordered" evidence="1">
    <location>
        <begin position="30"/>
        <end position="49"/>
    </location>
</feature>
<dbReference type="InterPro" id="IPR007110">
    <property type="entry name" value="Ig-like_dom"/>
</dbReference>
<reference evidence="3 4" key="1">
    <citation type="journal article" date="2018" name="Nat. Ecol. Evol.">
        <title>Shark genomes provide insights into elasmobranch evolution and the origin of vertebrates.</title>
        <authorList>
            <person name="Hara Y"/>
            <person name="Yamaguchi K"/>
            <person name="Onimaru K"/>
            <person name="Kadota M"/>
            <person name="Koyanagi M"/>
            <person name="Keeley SD"/>
            <person name="Tatsumi K"/>
            <person name="Tanaka K"/>
            <person name="Motone F"/>
            <person name="Kageyama Y"/>
            <person name="Nozu R"/>
            <person name="Adachi N"/>
            <person name="Nishimura O"/>
            <person name="Nakagawa R"/>
            <person name="Tanegashima C"/>
            <person name="Kiyatake I"/>
            <person name="Matsumoto R"/>
            <person name="Murakumo K"/>
            <person name="Nishida K"/>
            <person name="Terakita A"/>
            <person name="Kuratani S"/>
            <person name="Sato K"/>
            <person name="Hyodo S Kuraku.S."/>
        </authorList>
    </citation>
    <scope>NUCLEOTIDE SEQUENCE [LARGE SCALE GENOMIC DNA]</scope>
</reference>
<gene>
    <name evidence="3" type="ORF">chiPu_0019360</name>
</gene>
<organism evidence="3 4">
    <name type="scientific">Chiloscyllium punctatum</name>
    <name type="common">Brownbanded bambooshark</name>
    <name type="synonym">Hemiscyllium punctatum</name>
    <dbReference type="NCBI Taxonomy" id="137246"/>
    <lineage>
        <taxon>Eukaryota</taxon>
        <taxon>Metazoa</taxon>
        <taxon>Chordata</taxon>
        <taxon>Craniata</taxon>
        <taxon>Vertebrata</taxon>
        <taxon>Chondrichthyes</taxon>
        <taxon>Elasmobranchii</taxon>
        <taxon>Galeomorphii</taxon>
        <taxon>Galeoidea</taxon>
        <taxon>Orectolobiformes</taxon>
        <taxon>Hemiscylliidae</taxon>
        <taxon>Chiloscyllium</taxon>
    </lineage>
</organism>
<comment type="caution">
    <text evidence="3">The sequence shown here is derived from an EMBL/GenBank/DDBJ whole genome shotgun (WGS) entry which is preliminary data.</text>
</comment>
<dbReference type="InterPro" id="IPR013098">
    <property type="entry name" value="Ig_I-set"/>
</dbReference>
<protein>
    <recommendedName>
        <fullName evidence="2">Ig-like domain-containing protein</fullName>
    </recommendedName>
</protein>
<dbReference type="Proteomes" id="UP000287033">
    <property type="component" value="Unassembled WGS sequence"/>
</dbReference>
<evidence type="ECO:0000256" key="1">
    <source>
        <dbReference type="SAM" id="MobiDB-lite"/>
    </source>
</evidence>
<evidence type="ECO:0000313" key="3">
    <source>
        <dbReference type="EMBL" id="GCC20792.1"/>
    </source>
</evidence>
<sequence length="197" mass="21901">GDKAKVTWRPGGCQEGRGFAQRREIHSETDKATSALWRHNGGGSARSRRRNPHCACVALHFPVTDAVLIFFISGTEIQSTDHLILPCLVREGTEPQFLWYCDNVMLRNGSASYHVTADGGELVIHSFQRDHVGRNHCAAINKGAIDTSFNVTSDYIEFTLRENTTAGLVYSEVTIKKRKEPGKDLLASILRSCEIGW</sequence>
<evidence type="ECO:0000313" key="4">
    <source>
        <dbReference type="Proteomes" id="UP000287033"/>
    </source>
</evidence>
<dbReference type="SUPFAM" id="SSF48726">
    <property type="entry name" value="Immunoglobulin"/>
    <property type="match status" value="1"/>
</dbReference>
<feature type="non-terminal residue" evidence="3">
    <location>
        <position position="1"/>
    </location>
</feature>
<dbReference type="Gene3D" id="2.60.40.10">
    <property type="entry name" value="Immunoglobulins"/>
    <property type="match status" value="1"/>
</dbReference>
<feature type="domain" description="Ig-like" evidence="2">
    <location>
        <begin position="62"/>
        <end position="152"/>
    </location>
</feature>
<dbReference type="PROSITE" id="PS50835">
    <property type="entry name" value="IG_LIKE"/>
    <property type="match status" value="1"/>
</dbReference>
<proteinExistence type="predicted"/>
<dbReference type="AlphaFoldDB" id="A0A401RRM9"/>
<evidence type="ECO:0000259" key="2">
    <source>
        <dbReference type="PROSITE" id="PS50835"/>
    </source>
</evidence>